<evidence type="ECO:0000256" key="5">
    <source>
        <dbReference type="ARBA" id="ARBA00030755"/>
    </source>
</evidence>
<evidence type="ECO:0000256" key="7">
    <source>
        <dbReference type="RuleBase" id="RU003557"/>
    </source>
</evidence>
<organism evidence="10 11">
    <name type="scientific">Arthrobacter horti</name>
    <dbReference type="NCBI Taxonomy" id="3068273"/>
    <lineage>
        <taxon>Bacteria</taxon>
        <taxon>Bacillati</taxon>
        <taxon>Actinomycetota</taxon>
        <taxon>Actinomycetes</taxon>
        <taxon>Micrococcales</taxon>
        <taxon>Micrococcaceae</taxon>
        <taxon>Arthrobacter</taxon>
    </lineage>
</organism>
<dbReference type="NCBIfam" id="TIGR01930">
    <property type="entry name" value="AcCoA-C-Actrans"/>
    <property type="match status" value="1"/>
</dbReference>
<dbReference type="Proteomes" id="UP001232725">
    <property type="component" value="Unassembled WGS sequence"/>
</dbReference>
<evidence type="ECO:0000256" key="4">
    <source>
        <dbReference type="ARBA" id="ARBA00023315"/>
    </source>
</evidence>
<feature type="domain" description="Thiolase N-terminal" evidence="8">
    <location>
        <begin position="4"/>
        <end position="257"/>
    </location>
</feature>
<dbReference type="InterPro" id="IPR020616">
    <property type="entry name" value="Thiolase_N"/>
</dbReference>
<evidence type="ECO:0000259" key="8">
    <source>
        <dbReference type="Pfam" id="PF00108"/>
    </source>
</evidence>
<dbReference type="CDD" id="cd00751">
    <property type="entry name" value="thiolase"/>
    <property type="match status" value="1"/>
</dbReference>
<proteinExistence type="inferred from homology"/>
<sequence length="388" mass="40516">MNEVFILDGVRTPIGRYGGVLAKERPDDLAALVVRTAVDRSGVDPEVIDEVIFGAANQAGEDNRNVARMATLLAGLPDSIPGFTVNRLCASGMTAITTARQMIAAGDADVVVAGGVESMTRAPWVTEKPSRPWAKPGQSWDTSIGWRFTNPRFEADTTLSMPQTAERVAERWGLGREELDAFSLRSHQRALAAQAAGHFAREIVPVGDVAQDEGPRADTTAEKLAALRPIHGPGGVITAGNSSSLNDGAAALVLVSERFVTAHGLTPRARVVGGANAGVAPEIMGIGPVPASRKALDRAGWTAAELDAVELNEAFASQSLACLRELGLAEEKVNAWGGAIALGHPLGCSGARIALTLLNRLETDGGRRGLATMCVGVGQGSALLLERV</sequence>
<evidence type="ECO:0000256" key="2">
    <source>
        <dbReference type="ARBA" id="ARBA00012705"/>
    </source>
</evidence>
<dbReference type="Gene3D" id="3.40.47.10">
    <property type="match status" value="1"/>
</dbReference>
<dbReference type="PROSITE" id="PS00099">
    <property type="entry name" value="THIOLASE_3"/>
    <property type="match status" value="1"/>
</dbReference>
<dbReference type="PROSITE" id="PS00737">
    <property type="entry name" value="THIOLASE_2"/>
    <property type="match status" value="1"/>
</dbReference>
<evidence type="ECO:0000256" key="6">
    <source>
        <dbReference type="ARBA" id="ARBA00040529"/>
    </source>
</evidence>
<evidence type="ECO:0000256" key="3">
    <source>
        <dbReference type="ARBA" id="ARBA00022679"/>
    </source>
</evidence>
<comment type="similarity">
    <text evidence="1 7">Belongs to the thiolase-like superfamily. Thiolase family.</text>
</comment>
<accession>A0ABT9IP16</accession>
<evidence type="ECO:0000256" key="1">
    <source>
        <dbReference type="ARBA" id="ARBA00010982"/>
    </source>
</evidence>
<protein>
    <recommendedName>
        <fullName evidence="6">Probable acetyl-CoA acetyltransferase</fullName>
        <ecNumber evidence="2">2.3.1.9</ecNumber>
    </recommendedName>
    <alternativeName>
        <fullName evidence="5">Acetoacetyl-CoA thiolase</fullName>
    </alternativeName>
</protein>
<keyword evidence="4 7" id="KW-0012">Acyltransferase</keyword>
<dbReference type="GO" id="GO:0003988">
    <property type="term" value="F:acetyl-CoA C-acyltransferase activity"/>
    <property type="evidence" value="ECO:0007669"/>
    <property type="project" value="UniProtKB-EC"/>
</dbReference>
<dbReference type="Pfam" id="PF00108">
    <property type="entry name" value="Thiolase_N"/>
    <property type="match status" value="1"/>
</dbReference>
<dbReference type="PROSITE" id="PS00098">
    <property type="entry name" value="THIOLASE_1"/>
    <property type="match status" value="1"/>
</dbReference>
<dbReference type="InterPro" id="IPR020615">
    <property type="entry name" value="Thiolase_acyl_enz_int_AS"/>
</dbReference>
<comment type="caution">
    <text evidence="10">The sequence shown here is derived from an EMBL/GenBank/DDBJ whole genome shotgun (WGS) entry which is preliminary data.</text>
</comment>
<dbReference type="Pfam" id="PF02803">
    <property type="entry name" value="Thiolase_C"/>
    <property type="match status" value="1"/>
</dbReference>
<dbReference type="RefSeq" id="WP_305996380.1">
    <property type="nucleotide sequence ID" value="NZ_JAVALS010000005.1"/>
</dbReference>
<dbReference type="PIRSF" id="PIRSF000429">
    <property type="entry name" value="Ac-CoA_Ac_transf"/>
    <property type="match status" value="1"/>
</dbReference>
<dbReference type="PANTHER" id="PTHR18919">
    <property type="entry name" value="ACETYL-COA C-ACYLTRANSFERASE"/>
    <property type="match status" value="1"/>
</dbReference>
<name>A0ABT9IP16_9MICC</name>
<dbReference type="SUPFAM" id="SSF53901">
    <property type="entry name" value="Thiolase-like"/>
    <property type="match status" value="2"/>
</dbReference>
<dbReference type="EMBL" id="JAVALS010000005">
    <property type="protein sequence ID" value="MDP5227328.1"/>
    <property type="molecule type" value="Genomic_DNA"/>
</dbReference>
<dbReference type="InterPro" id="IPR020610">
    <property type="entry name" value="Thiolase_AS"/>
</dbReference>
<dbReference type="InterPro" id="IPR016039">
    <property type="entry name" value="Thiolase-like"/>
</dbReference>
<dbReference type="InterPro" id="IPR002155">
    <property type="entry name" value="Thiolase"/>
</dbReference>
<feature type="domain" description="Thiolase C-terminal" evidence="9">
    <location>
        <begin position="266"/>
        <end position="387"/>
    </location>
</feature>
<keyword evidence="3 7" id="KW-0808">Transferase</keyword>
<evidence type="ECO:0000313" key="11">
    <source>
        <dbReference type="Proteomes" id="UP001232725"/>
    </source>
</evidence>
<dbReference type="InterPro" id="IPR020613">
    <property type="entry name" value="Thiolase_CS"/>
</dbReference>
<evidence type="ECO:0000313" key="10">
    <source>
        <dbReference type="EMBL" id="MDP5227328.1"/>
    </source>
</evidence>
<dbReference type="EC" id="2.3.1.9" evidence="2"/>
<evidence type="ECO:0000259" key="9">
    <source>
        <dbReference type="Pfam" id="PF02803"/>
    </source>
</evidence>
<reference evidence="10 11" key="1">
    <citation type="submission" date="2023-08" db="EMBL/GenBank/DDBJ databases">
        <title>Arthrobacter horti sp. nov., isolated from forest soil.</title>
        <authorList>
            <person name="Park M."/>
        </authorList>
    </citation>
    <scope>NUCLEOTIDE SEQUENCE [LARGE SCALE GENOMIC DNA]</scope>
    <source>
        <strain evidence="10 11">YJM1</strain>
    </source>
</reference>
<gene>
    <name evidence="10" type="ORF">Q9R02_09215</name>
</gene>
<dbReference type="PANTHER" id="PTHR18919:SF107">
    <property type="entry name" value="ACETYL-COA ACETYLTRANSFERASE, CYTOSOLIC"/>
    <property type="match status" value="1"/>
</dbReference>
<keyword evidence="11" id="KW-1185">Reference proteome</keyword>
<dbReference type="InterPro" id="IPR020617">
    <property type="entry name" value="Thiolase_C"/>
</dbReference>